<reference evidence="4" key="1">
    <citation type="submission" date="2021-01" db="EMBL/GenBank/DDBJ databases">
        <authorList>
            <person name="Corre E."/>
            <person name="Pelletier E."/>
            <person name="Niang G."/>
            <person name="Scheremetjew M."/>
            <person name="Finn R."/>
            <person name="Kale V."/>
            <person name="Holt S."/>
            <person name="Cochrane G."/>
            <person name="Meng A."/>
            <person name="Brown T."/>
            <person name="Cohen L."/>
        </authorList>
    </citation>
    <scope>NUCLEOTIDE SEQUENCE</scope>
    <source>
        <strain evidence="4">CCMP722</strain>
    </source>
</reference>
<name>A0A7S0RHM1_9CHLO</name>
<sequence length="420" mass="47297">MPEANVSNAGLKVAGASDVCSSPENGPVHVVDLPKEHAEEDAREEDLQRKQRRHKSRVSQARTSIIALKNDIKDKSQKLLKQLSLRTSLMLRHRERRESFSTDENSEDDPYNTNKDGRSSLDAPSQKQDDDRWGDHRRSLGSTSCSGQSTGGRLSNGPFAADERSMREIGPPADDADWVWDDASGYYHNPVSGMYYDGRSGLMGYYRDGQWVHYQPRKSDHRRITASTRINARNSKVQLKKSILQEHAISPVLWFAVVDTSCFFCEEEFAALQYFKKMQGSVILVIPLAVVRELDTLKREEGKKGHDARAGVRFIAEALQSGAMWLRAQQHHEHPANHWRRDSVSCGRPCGREMYEDIIGCATYYATRDRDPTNVALLTSSIVLRIKAAALDVACTTAATFVRGRRASCTLETSPQWSQR</sequence>
<organism evidence="4">
    <name type="scientific">Pyramimonas obovata</name>
    <dbReference type="NCBI Taxonomy" id="1411642"/>
    <lineage>
        <taxon>Eukaryota</taxon>
        <taxon>Viridiplantae</taxon>
        <taxon>Chlorophyta</taxon>
        <taxon>Pyramimonadophyceae</taxon>
        <taxon>Pyramimonadales</taxon>
        <taxon>Pyramimonadaceae</taxon>
        <taxon>Pyramimonas</taxon>
        <taxon>Pyramimonas incertae sedis</taxon>
    </lineage>
</organism>
<feature type="region of interest" description="Disordered" evidence="1">
    <location>
        <begin position="95"/>
        <end position="168"/>
    </location>
</feature>
<feature type="compositionally biased region" description="Basic and acidic residues" evidence="1">
    <location>
        <begin position="127"/>
        <end position="138"/>
    </location>
</feature>
<dbReference type="InterPro" id="IPR002716">
    <property type="entry name" value="PIN_dom"/>
</dbReference>
<dbReference type="Pfam" id="PF13638">
    <property type="entry name" value="PIN_4"/>
    <property type="match status" value="1"/>
</dbReference>
<evidence type="ECO:0000259" key="3">
    <source>
        <dbReference type="Pfam" id="PF17780"/>
    </source>
</evidence>
<dbReference type="EMBL" id="HBFA01027061">
    <property type="protein sequence ID" value="CAD8677724.1"/>
    <property type="molecule type" value="Transcribed_RNA"/>
</dbReference>
<evidence type="ECO:0000259" key="2">
    <source>
        <dbReference type="Pfam" id="PF13638"/>
    </source>
</evidence>
<feature type="compositionally biased region" description="Low complexity" evidence="1">
    <location>
        <begin position="140"/>
        <end position="152"/>
    </location>
</feature>
<evidence type="ECO:0000313" key="4">
    <source>
        <dbReference type="EMBL" id="CAD8677724.1"/>
    </source>
</evidence>
<accession>A0A7S0RHM1</accession>
<feature type="domain" description="OCRE" evidence="3">
    <location>
        <begin position="175"/>
        <end position="217"/>
    </location>
</feature>
<protein>
    <recommendedName>
        <fullName evidence="5">PIN domain-containing protein</fullName>
    </recommendedName>
</protein>
<feature type="domain" description="PIN" evidence="2">
    <location>
        <begin position="257"/>
        <end position="397"/>
    </location>
</feature>
<dbReference type="Pfam" id="PF17780">
    <property type="entry name" value="OCRE"/>
    <property type="match status" value="1"/>
</dbReference>
<evidence type="ECO:0008006" key="5">
    <source>
        <dbReference type="Google" id="ProtNLM"/>
    </source>
</evidence>
<proteinExistence type="predicted"/>
<dbReference type="PANTHER" id="PTHR22593">
    <property type="entry name" value="TRANSMEMBRANE PROTEIN 18"/>
    <property type="match status" value="1"/>
</dbReference>
<evidence type="ECO:0000256" key="1">
    <source>
        <dbReference type="SAM" id="MobiDB-lite"/>
    </source>
</evidence>
<gene>
    <name evidence="4" type="ORF">POBO1169_LOCUS13746</name>
</gene>
<feature type="compositionally biased region" description="Basic and acidic residues" evidence="1">
    <location>
        <begin position="32"/>
        <end position="49"/>
    </location>
</feature>
<dbReference type="PANTHER" id="PTHR22593:SF8">
    <property type="entry name" value="FHA DOMAIN-CONTAINING PROTEIN PS1"/>
    <property type="match status" value="1"/>
</dbReference>
<dbReference type="AlphaFoldDB" id="A0A7S0RHM1"/>
<feature type="region of interest" description="Disordered" evidence="1">
    <location>
        <begin position="1"/>
        <end position="64"/>
    </location>
</feature>
<dbReference type="InterPro" id="IPR041591">
    <property type="entry name" value="OCRE"/>
</dbReference>
<dbReference type="Gene3D" id="3.40.50.1010">
    <property type="entry name" value="5'-nuclease"/>
    <property type="match status" value="1"/>
</dbReference>
<dbReference type="GO" id="GO:0031965">
    <property type="term" value="C:nuclear membrane"/>
    <property type="evidence" value="ECO:0007669"/>
    <property type="project" value="TreeGrafter"/>
</dbReference>